<dbReference type="EMBL" id="FJOG01000053">
    <property type="protein sequence ID" value="CZR68269.1"/>
    <property type="molecule type" value="Genomic_DNA"/>
</dbReference>
<feature type="region of interest" description="Disordered" evidence="1">
    <location>
        <begin position="63"/>
        <end position="120"/>
    </location>
</feature>
<evidence type="ECO:0000313" key="4">
    <source>
        <dbReference type="Proteomes" id="UP000184330"/>
    </source>
</evidence>
<name>A0A1L7XTC1_9HELO</name>
<dbReference type="GO" id="GO:0005669">
    <property type="term" value="C:transcription factor TFIID complex"/>
    <property type="evidence" value="ECO:0007669"/>
    <property type="project" value="TreeGrafter"/>
</dbReference>
<evidence type="ECO:0000313" key="3">
    <source>
        <dbReference type="EMBL" id="CZR68269.1"/>
    </source>
</evidence>
<dbReference type="PANTHER" id="PTHR46452:SF1">
    <property type="entry name" value="TRANSCRIPTION INITIATION FACTOR TFIID SUBUNIT 3"/>
    <property type="match status" value="1"/>
</dbReference>
<feature type="compositionally biased region" description="Basic and acidic residues" evidence="1">
    <location>
        <begin position="476"/>
        <end position="485"/>
    </location>
</feature>
<feature type="signal peptide" evidence="2">
    <location>
        <begin position="1"/>
        <end position="24"/>
    </location>
</feature>
<feature type="compositionally biased region" description="Basic and acidic residues" evidence="1">
    <location>
        <begin position="435"/>
        <end position="451"/>
    </location>
</feature>
<evidence type="ECO:0000256" key="1">
    <source>
        <dbReference type="SAM" id="MobiDB-lite"/>
    </source>
</evidence>
<protein>
    <submittedName>
        <fullName evidence="3">Uncharacterized protein</fullName>
    </submittedName>
</protein>
<accession>A0A1L7XTC1</accession>
<feature type="chain" id="PRO_5012973435" evidence="2">
    <location>
        <begin position="25"/>
        <end position="523"/>
    </location>
</feature>
<dbReference type="OrthoDB" id="5422861at2759"/>
<evidence type="ECO:0000256" key="2">
    <source>
        <dbReference type="SAM" id="SignalP"/>
    </source>
</evidence>
<sequence length="523" mass="57666">MGAQLLVGFLAMATILLKAGMAFAKIFSDTDWLLASAPRKKVPSLAPPNSNPQRIFLEAPRPCATPTQQRPIPISTSSYYSANMGKGKGKKSRVDNPKKKKEPKIKGLPNTKPPNPTKVANKLAHKKKKAARLEELKEAIRKDPSLIKPFATPMQRTAPFMKNPNAAKWPALFKRQLGLIEMHIDSLTRIMNAMRNDGDSMSAEDKLDWELGERGNWRAICGMMDRARLVLSQTKEAAQGVLPEDRLRDKKKLGVVGTEFEPLVPKLDEKARAMGYDPKGKGALGRSMDYLDQEGKSLDQDGDTDMSDASESSSDESDSDDDVATGADYIGLDIGSRKKQKKDHTIETTNGAAPNPFFVVDTEPTPVNLNTAPNAAEQASERLSNRKRKQMEKDEAAAARLAKRMAKKAAYEAEKAAAAQATEESAKEPSSPGVDFRELEAKLQAEIDDGTRAQQEAEAQEAEAAAKTAKKKRRRSSEGGEEVVKKVKKEKKEKKKRKADDDVEEEEDSGKKKKRKHRDSDSD</sequence>
<feature type="compositionally biased region" description="Basic residues" evidence="1">
    <location>
        <begin position="486"/>
        <end position="497"/>
    </location>
</feature>
<dbReference type="Proteomes" id="UP000184330">
    <property type="component" value="Unassembled WGS sequence"/>
</dbReference>
<proteinExistence type="predicted"/>
<dbReference type="AlphaFoldDB" id="A0A1L7XTC1"/>
<reference evidence="3 4" key="1">
    <citation type="submission" date="2016-03" db="EMBL/GenBank/DDBJ databases">
        <authorList>
            <person name="Ploux O."/>
        </authorList>
    </citation>
    <scope>NUCLEOTIDE SEQUENCE [LARGE SCALE GENOMIC DNA]</scope>
    <source>
        <strain evidence="3 4">UAMH 11012</strain>
    </source>
</reference>
<keyword evidence="2" id="KW-0732">Signal</keyword>
<keyword evidence="4" id="KW-1185">Reference proteome</keyword>
<feature type="compositionally biased region" description="Low complexity" evidence="1">
    <location>
        <begin position="452"/>
        <end position="467"/>
    </location>
</feature>
<feature type="region of interest" description="Disordered" evidence="1">
    <location>
        <begin position="294"/>
        <end position="400"/>
    </location>
</feature>
<gene>
    <name evidence="3" type="ORF">PAC_18168</name>
</gene>
<dbReference type="GO" id="GO:0045944">
    <property type="term" value="P:positive regulation of transcription by RNA polymerase II"/>
    <property type="evidence" value="ECO:0007669"/>
    <property type="project" value="TreeGrafter"/>
</dbReference>
<feature type="compositionally biased region" description="Polar residues" evidence="1">
    <location>
        <begin position="65"/>
        <end position="81"/>
    </location>
</feature>
<feature type="compositionally biased region" description="Acidic residues" evidence="1">
    <location>
        <begin position="300"/>
        <end position="323"/>
    </location>
</feature>
<organism evidence="3 4">
    <name type="scientific">Phialocephala subalpina</name>
    <dbReference type="NCBI Taxonomy" id="576137"/>
    <lineage>
        <taxon>Eukaryota</taxon>
        <taxon>Fungi</taxon>
        <taxon>Dikarya</taxon>
        <taxon>Ascomycota</taxon>
        <taxon>Pezizomycotina</taxon>
        <taxon>Leotiomycetes</taxon>
        <taxon>Helotiales</taxon>
        <taxon>Mollisiaceae</taxon>
        <taxon>Phialocephala</taxon>
        <taxon>Phialocephala fortinii species complex</taxon>
    </lineage>
</organism>
<feature type="region of interest" description="Disordered" evidence="1">
    <location>
        <begin position="414"/>
        <end position="523"/>
    </location>
</feature>
<dbReference type="PANTHER" id="PTHR46452">
    <property type="entry name" value="TRANSCRIPTION INITIATION FACTOR TFIID SUBUNIT 3"/>
    <property type="match status" value="1"/>
</dbReference>